<feature type="transmembrane region" description="Helical" evidence="1">
    <location>
        <begin position="7"/>
        <end position="32"/>
    </location>
</feature>
<keyword evidence="1" id="KW-1133">Transmembrane helix</keyword>
<dbReference type="SUPFAM" id="SSF53955">
    <property type="entry name" value="Lysozyme-like"/>
    <property type="match status" value="1"/>
</dbReference>
<dbReference type="InterPro" id="IPR043426">
    <property type="entry name" value="MltB-like"/>
</dbReference>
<dbReference type="InterPro" id="IPR023346">
    <property type="entry name" value="Lysozyme-like_dom_sf"/>
</dbReference>
<proteinExistence type="predicted"/>
<organism evidence="2 3">
    <name type="scientific">Microbacterium amylolyticum</name>
    <dbReference type="NCBI Taxonomy" id="936337"/>
    <lineage>
        <taxon>Bacteria</taxon>
        <taxon>Bacillati</taxon>
        <taxon>Actinomycetota</taxon>
        <taxon>Actinomycetes</taxon>
        <taxon>Micrococcales</taxon>
        <taxon>Microbacteriaceae</taxon>
        <taxon>Microbacterium</taxon>
    </lineage>
</organism>
<name>A0ABS4ZGC3_9MICO</name>
<evidence type="ECO:0000313" key="3">
    <source>
        <dbReference type="Proteomes" id="UP001519362"/>
    </source>
</evidence>
<accession>A0ABS4ZGC3</accession>
<dbReference type="Proteomes" id="UP001519362">
    <property type="component" value="Unassembled WGS sequence"/>
</dbReference>
<dbReference type="RefSeq" id="WP_165136655.1">
    <property type="nucleotide sequence ID" value="NZ_CP049253.1"/>
</dbReference>
<comment type="caution">
    <text evidence="2">The sequence shown here is derived from an EMBL/GenBank/DDBJ whole genome shotgun (WGS) entry which is preliminary data.</text>
</comment>
<reference evidence="2 3" key="1">
    <citation type="submission" date="2021-03" db="EMBL/GenBank/DDBJ databases">
        <title>Sequencing the genomes of 1000 actinobacteria strains.</title>
        <authorList>
            <person name="Klenk H.-P."/>
        </authorList>
    </citation>
    <scope>NUCLEOTIDE SEQUENCE [LARGE SCALE GENOMIC DNA]</scope>
    <source>
        <strain evidence="2 3">DSM 24221</strain>
    </source>
</reference>
<dbReference type="EMBL" id="JAGIOL010000001">
    <property type="protein sequence ID" value="MBP2436334.1"/>
    <property type="molecule type" value="Genomic_DNA"/>
</dbReference>
<evidence type="ECO:0000313" key="2">
    <source>
        <dbReference type="EMBL" id="MBP2436334.1"/>
    </source>
</evidence>
<dbReference type="Gene3D" id="1.10.530.10">
    <property type="match status" value="1"/>
</dbReference>
<sequence length="265" mass="27973">MGVKKGIGIAAGAIALLGGVGALGVIGVFALVNAFPTPDDLAGPRDDGSWPWSPSDPVPRAEYATPIHAPRGESADGFLGLPDPEWVTQTALATGIPERALAAYAAADIRAIDEYGCAVGWNTLAGIGWVESYHGTIFGGQVDADGVARPAIIGIPLNGTNNTMAIPDTDGGLFDGDTEWDRAVGPMQFIPETWRRWAVNASEGVETSPHSIDDAAITAARYLCRLDGSLESEGTWIRAIRSYNDLYDYQTRVAQAAERYADAAR</sequence>
<keyword evidence="3" id="KW-1185">Reference proteome</keyword>
<evidence type="ECO:0008006" key="4">
    <source>
        <dbReference type="Google" id="ProtNLM"/>
    </source>
</evidence>
<evidence type="ECO:0000256" key="1">
    <source>
        <dbReference type="SAM" id="Phobius"/>
    </source>
</evidence>
<protein>
    <recommendedName>
        <fullName evidence="4">Transglycosylase SLT domain-containing protein</fullName>
    </recommendedName>
</protein>
<keyword evidence="1" id="KW-0812">Transmembrane</keyword>
<dbReference type="PANTHER" id="PTHR30163">
    <property type="entry name" value="MEMBRANE-BOUND LYTIC MUREIN TRANSGLYCOSYLASE B"/>
    <property type="match status" value="1"/>
</dbReference>
<keyword evidence="1" id="KW-0472">Membrane</keyword>
<gene>
    <name evidence="2" type="ORF">JOF34_000920</name>
</gene>
<dbReference type="PANTHER" id="PTHR30163:SF8">
    <property type="entry name" value="LYTIC MUREIN TRANSGLYCOSYLASE"/>
    <property type="match status" value="1"/>
</dbReference>